<dbReference type="GO" id="GO:0016887">
    <property type="term" value="F:ATP hydrolysis activity"/>
    <property type="evidence" value="ECO:0007669"/>
    <property type="project" value="InterPro"/>
</dbReference>
<gene>
    <name evidence="4" type="ORF">DLJ61_17820</name>
</gene>
<keyword evidence="2" id="KW-0067">ATP-binding</keyword>
<dbReference type="InterPro" id="IPR003959">
    <property type="entry name" value="ATPase_AAA_core"/>
</dbReference>
<dbReference type="GO" id="GO:0006355">
    <property type="term" value="P:regulation of DNA-templated transcription"/>
    <property type="evidence" value="ECO:0007669"/>
    <property type="project" value="InterPro"/>
</dbReference>
<dbReference type="InterPro" id="IPR027417">
    <property type="entry name" value="P-loop_NTPase"/>
</dbReference>
<dbReference type="Pfam" id="PF02954">
    <property type="entry name" value="HTH_8"/>
    <property type="match status" value="1"/>
</dbReference>
<dbReference type="Gene3D" id="3.30.450.40">
    <property type="match status" value="1"/>
</dbReference>
<dbReference type="PANTHER" id="PTHR32071:SF122">
    <property type="entry name" value="SIGMA FACTOR"/>
    <property type="match status" value="1"/>
</dbReference>
<dbReference type="AlphaFoldDB" id="A0AAD0NYB4"/>
<dbReference type="Proteomes" id="UP000247118">
    <property type="component" value="Chromosome"/>
</dbReference>
<dbReference type="PANTHER" id="PTHR32071">
    <property type="entry name" value="TRANSCRIPTIONAL REGULATORY PROTEIN"/>
    <property type="match status" value="1"/>
</dbReference>
<dbReference type="EMBL" id="CP029604">
    <property type="protein sequence ID" value="AWO85117.1"/>
    <property type="molecule type" value="Genomic_DNA"/>
</dbReference>
<dbReference type="GO" id="GO:0005524">
    <property type="term" value="F:ATP binding"/>
    <property type="evidence" value="ECO:0007669"/>
    <property type="project" value="UniProtKB-KW"/>
</dbReference>
<dbReference type="Gene3D" id="1.10.8.60">
    <property type="match status" value="1"/>
</dbReference>
<dbReference type="GO" id="GO:0043565">
    <property type="term" value="F:sequence-specific DNA binding"/>
    <property type="evidence" value="ECO:0007669"/>
    <property type="project" value="InterPro"/>
</dbReference>
<dbReference type="PROSITE" id="PS50045">
    <property type="entry name" value="SIGMA54_INTERACT_4"/>
    <property type="match status" value="1"/>
</dbReference>
<evidence type="ECO:0000313" key="5">
    <source>
        <dbReference type="Proteomes" id="UP000247118"/>
    </source>
</evidence>
<dbReference type="SUPFAM" id="SSF52540">
    <property type="entry name" value="P-loop containing nucleoside triphosphate hydrolases"/>
    <property type="match status" value="1"/>
</dbReference>
<dbReference type="InterPro" id="IPR029016">
    <property type="entry name" value="GAF-like_dom_sf"/>
</dbReference>
<evidence type="ECO:0000313" key="4">
    <source>
        <dbReference type="EMBL" id="AWO85117.1"/>
    </source>
</evidence>
<protein>
    <submittedName>
        <fullName evidence="4">Fis family transcriptional regulator</fullName>
    </submittedName>
</protein>
<dbReference type="Pfam" id="PF00004">
    <property type="entry name" value="AAA"/>
    <property type="match status" value="1"/>
</dbReference>
<dbReference type="Gene3D" id="1.10.10.60">
    <property type="entry name" value="Homeodomain-like"/>
    <property type="match status" value="1"/>
</dbReference>
<feature type="domain" description="Sigma-54 factor interaction" evidence="3">
    <location>
        <begin position="493"/>
        <end position="553"/>
    </location>
</feature>
<dbReference type="InterPro" id="IPR009057">
    <property type="entry name" value="Homeodomain-like_sf"/>
</dbReference>
<dbReference type="PRINTS" id="PR01590">
    <property type="entry name" value="HTHFIS"/>
</dbReference>
<proteinExistence type="predicted"/>
<accession>A0AAD0NYB4</accession>
<organism evidence="4 5">
    <name type="scientific">Gordonia terrae</name>
    <dbReference type="NCBI Taxonomy" id="2055"/>
    <lineage>
        <taxon>Bacteria</taxon>
        <taxon>Bacillati</taxon>
        <taxon>Actinomycetota</taxon>
        <taxon>Actinomycetes</taxon>
        <taxon>Mycobacteriales</taxon>
        <taxon>Gordoniaceae</taxon>
        <taxon>Gordonia</taxon>
    </lineage>
</organism>
<evidence type="ECO:0000259" key="3">
    <source>
        <dbReference type="PROSITE" id="PS50045"/>
    </source>
</evidence>
<reference evidence="4 5" key="1">
    <citation type="submission" date="2018-05" db="EMBL/GenBank/DDBJ databases">
        <title>Complete genome sequence of Gordonia terrae NRRL B-16283.</title>
        <authorList>
            <person name="Garlena R.A."/>
            <person name="Russell D.A."/>
            <person name="Hatfull G.F."/>
        </authorList>
    </citation>
    <scope>NUCLEOTIDE SEQUENCE [LARGE SCALE GENOMIC DNA]</scope>
    <source>
        <strain evidence="4 5">NRRL B-16283</strain>
    </source>
</reference>
<dbReference type="InterPro" id="IPR002078">
    <property type="entry name" value="Sigma_54_int"/>
</dbReference>
<dbReference type="InterPro" id="IPR002197">
    <property type="entry name" value="HTH_Fis"/>
</dbReference>
<dbReference type="SUPFAM" id="SSF46689">
    <property type="entry name" value="Homeodomain-like"/>
    <property type="match status" value="1"/>
</dbReference>
<keyword evidence="1" id="KW-0547">Nucleotide-binding</keyword>
<evidence type="ECO:0000256" key="2">
    <source>
        <dbReference type="ARBA" id="ARBA00022840"/>
    </source>
</evidence>
<name>A0AAD0NYB4_9ACTN</name>
<evidence type="ECO:0000256" key="1">
    <source>
        <dbReference type="ARBA" id="ARBA00022741"/>
    </source>
</evidence>
<dbReference type="Gene3D" id="3.40.50.300">
    <property type="entry name" value="P-loop containing nucleotide triphosphate hydrolases"/>
    <property type="match status" value="1"/>
</dbReference>
<sequence>MARDFAKPSGRACGLLTLLSVMAHDFRDCFLERGDFRMARTATDVMEARELFLTGELEDVEHLTLRGVRPEIAESWRRSVLHGLTPTQALPRYITGADADGRLARAAETVITKAETALEEVDAALTLTDNSGRLLKRWVKSSRFERRLDLRQVIVGTSIAEDSVGTCSSGIAAEIGRPVMVVGHEHYSQGALTMTTAGAPIRHPATRKLLGTINFTCDVHDTHSLMLPWVQGLASEIEEALLDVGTVHEQVLLKAYLRSGADARHPVICLDDQTLIANAVASRMLGATDQAVLWEMAAQRISHVEPTVSPQTLRLENTQMVRVDVEIVSHQSRPIGALLRLTPSRTHRTDRSASPAHQALGDLRGRSAVWLEWIAQVQESASTGAPLLLWGEPGTGKTAVAKAVADGTSHVVELDAALPDTTWTDRLSSALHSPEVAWVILRRLDLLDTSDAMATIRLVTGSTARVIATIASDELPERVSEPRTSFGAWPGPTLVAPPLRNRVEDLPDLLTALSVEVSGHSPRWSGEVVQMLGRQTWPANLHSLRSTVRAVLERNKGPEVGIHHLPSYISAHGTRRQLTGLENIEAHALMAALRSANGNKRDAADRLGIARSTLYRKMRALGLDLSSANF</sequence>